<evidence type="ECO:0000259" key="3">
    <source>
        <dbReference type="Pfam" id="PF08482"/>
    </source>
</evidence>
<evidence type="ECO:0000256" key="2">
    <source>
        <dbReference type="ARBA" id="ARBA00022806"/>
    </source>
</evidence>
<keyword evidence="1" id="KW-0378">Hydrolase</keyword>
<proteinExistence type="predicted"/>
<evidence type="ECO:0000313" key="5">
    <source>
        <dbReference type="EMBL" id="TVX89850.1"/>
    </source>
</evidence>
<reference evidence="5 6" key="1">
    <citation type="submission" date="2019-07" db="EMBL/GenBank/DDBJ databases">
        <authorList>
            <person name="Kim J."/>
        </authorList>
    </citation>
    <scope>NUCLEOTIDE SEQUENCE [LARGE SCALE GENOMIC DNA]</scope>
    <source>
        <strain evidence="5 6">N4</strain>
    </source>
</reference>
<evidence type="ECO:0000256" key="1">
    <source>
        <dbReference type="ARBA" id="ARBA00022801"/>
    </source>
</evidence>
<keyword evidence="2" id="KW-0347">Helicase</keyword>
<dbReference type="AlphaFoldDB" id="A0A559IQI9"/>
<evidence type="ECO:0000313" key="6">
    <source>
        <dbReference type="Proteomes" id="UP000318102"/>
    </source>
</evidence>
<protein>
    <recommendedName>
        <fullName evidence="7">ATP-dependent RNA helicase HrpB C-terminal domain-containing protein</fullName>
    </recommendedName>
</protein>
<name>A0A559IQI9_9BACL</name>
<accession>A0A559IQI9</accession>
<keyword evidence="2" id="KW-0547">Nucleotide-binding</keyword>
<dbReference type="GO" id="GO:0016787">
    <property type="term" value="F:hydrolase activity"/>
    <property type="evidence" value="ECO:0007669"/>
    <property type="project" value="UniProtKB-KW"/>
</dbReference>
<keyword evidence="2" id="KW-0067">ATP-binding</keyword>
<dbReference type="PANTHER" id="PTHR43519">
    <property type="entry name" value="ATP-DEPENDENT RNA HELICASE HRPB"/>
    <property type="match status" value="1"/>
</dbReference>
<feature type="domain" description="ATP-dependent RNA helicase HrpB connector region" evidence="4">
    <location>
        <begin position="90"/>
        <end position="123"/>
    </location>
</feature>
<organism evidence="5 6">
    <name type="scientific">Paenibacillus agilis</name>
    <dbReference type="NCBI Taxonomy" id="3020863"/>
    <lineage>
        <taxon>Bacteria</taxon>
        <taxon>Bacillati</taxon>
        <taxon>Bacillota</taxon>
        <taxon>Bacilli</taxon>
        <taxon>Bacillales</taxon>
        <taxon>Paenibacillaceae</taxon>
        <taxon>Paenibacillus</taxon>
    </lineage>
</organism>
<feature type="domain" description="ATP-dependent RNA helicase HrpB C-terminal" evidence="3">
    <location>
        <begin position="189"/>
        <end position="321"/>
    </location>
</feature>
<dbReference type="Pfam" id="PF08482">
    <property type="entry name" value="HrpB_C"/>
    <property type="match status" value="1"/>
</dbReference>
<gene>
    <name evidence="5" type="ORF">FPZ44_17680</name>
</gene>
<dbReference type="Pfam" id="PF24473">
    <property type="entry name" value="CON_HrpB"/>
    <property type="match status" value="1"/>
</dbReference>
<evidence type="ECO:0008006" key="7">
    <source>
        <dbReference type="Google" id="ProtNLM"/>
    </source>
</evidence>
<evidence type="ECO:0000259" key="4">
    <source>
        <dbReference type="Pfam" id="PF24473"/>
    </source>
</evidence>
<dbReference type="InterPro" id="IPR056329">
    <property type="entry name" value="CON_HrpB"/>
</dbReference>
<dbReference type="EMBL" id="VNJK01000002">
    <property type="protein sequence ID" value="TVX89850.1"/>
    <property type="molecule type" value="Genomic_DNA"/>
</dbReference>
<keyword evidence="6" id="KW-1185">Reference proteome</keyword>
<dbReference type="GO" id="GO:0004386">
    <property type="term" value="F:helicase activity"/>
    <property type="evidence" value="ECO:0007669"/>
    <property type="project" value="UniProtKB-KW"/>
</dbReference>
<dbReference type="PANTHER" id="PTHR43519:SF1">
    <property type="entry name" value="ATP-DEPENDENT RNA HELICASE HRPB"/>
    <property type="match status" value="1"/>
</dbReference>
<dbReference type="OrthoDB" id="9808833at2"/>
<sequence>MAYPDRIGKRREDGRYLLSNGRGASFTGQNGGHSAHTFTGSSVRVGRAQHRIHYAPYIVAVDLDDQGTDSRIRLAIEVQKEAFERSMADQIENVVAVEWDKTAEAVRAREEIRLGAIVLRERPCSNPDADEVLAVLMEGIARHPLGIGMLPWTKSARQLQARLAFLHHHRPHDWADVSDAGLTANMADWLAPHLYGLSSRHDLQKLQVMALLEGLLPWNQRQQLDDEAPTHIAVPSGSRIAVDYTNPEQPVLAVRLQELFGMRETPRIAGGAVPLTLHLLSPAQRPVQVTQDLASFWQNTYFEVKKDLKGRYPKHYWPDDPLVAVATRRTKPSNT</sequence>
<dbReference type="Proteomes" id="UP000318102">
    <property type="component" value="Unassembled WGS sequence"/>
</dbReference>
<dbReference type="InterPro" id="IPR013689">
    <property type="entry name" value="RNA_helicase_ATP-dep_HrpB_C"/>
</dbReference>
<comment type="caution">
    <text evidence="5">The sequence shown here is derived from an EMBL/GenBank/DDBJ whole genome shotgun (WGS) entry which is preliminary data.</text>
</comment>